<dbReference type="OrthoDB" id="9902333at2"/>
<reference evidence="2 3" key="1">
    <citation type="submission" date="2015-03" db="EMBL/GenBank/DDBJ databases">
        <authorList>
            <person name="Hassan Y."/>
            <person name="Lepp D."/>
            <person name="Li X.-Z."/>
            <person name="Zhou T."/>
        </authorList>
    </citation>
    <scope>NUCLEOTIDE SEQUENCE [LARGE SCALE GENOMIC DNA]</scope>
    <source>
        <strain evidence="2 3">IPL18</strain>
    </source>
</reference>
<organism evidence="2 3">
    <name type="scientific">Devosia chinhatensis</name>
    <dbReference type="NCBI Taxonomy" id="429727"/>
    <lineage>
        <taxon>Bacteria</taxon>
        <taxon>Pseudomonadati</taxon>
        <taxon>Pseudomonadota</taxon>
        <taxon>Alphaproteobacteria</taxon>
        <taxon>Hyphomicrobiales</taxon>
        <taxon>Devosiaceae</taxon>
        <taxon>Devosia</taxon>
    </lineage>
</organism>
<dbReference type="RefSeq" id="WP_046103500.1">
    <property type="nucleotide sequence ID" value="NZ_JZEY01000054.1"/>
</dbReference>
<dbReference type="PATRIC" id="fig|429727.3.peg.361"/>
<gene>
    <name evidence="2" type="ORF">VE26_01700</name>
</gene>
<accession>A0A0F5FIY7</accession>
<evidence type="ECO:0000256" key="1">
    <source>
        <dbReference type="SAM" id="MobiDB-lite"/>
    </source>
</evidence>
<keyword evidence="3" id="KW-1185">Reference proteome</keyword>
<name>A0A0F5FIY7_9HYPH</name>
<dbReference type="EMBL" id="JZEY01000054">
    <property type="protein sequence ID" value="KKB08811.1"/>
    <property type="molecule type" value="Genomic_DNA"/>
</dbReference>
<dbReference type="STRING" id="429727.VE26_01700"/>
<dbReference type="Proteomes" id="UP000033649">
    <property type="component" value="Unassembled WGS sequence"/>
</dbReference>
<sequence length="143" mass="15928">MHWLEKRNGWVVREGSHNRRWTITSSYFEDRVGLNLTHWTSDGIAVETRIAQCMSAAEAQIFATALDSAGHPAGTKINELLISKGFKEAPHFSRDVEREVMEAVCKIRLMASVTCTTIAGGSGRRTCRSSSRPPELEYSRSTA</sequence>
<evidence type="ECO:0000313" key="3">
    <source>
        <dbReference type="Proteomes" id="UP000033649"/>
    </source>
</evidence>
<protein>
    <submittedName>
        <fullName evidence="2">Uncharacterized protein</fullName>
    </submittedName>
</protein>
<feature type="region of interest" description="Disordered" evidence="1">
    <location>
        <begin position="123"/>
        <end position="143"/>
    </location>
</feature>
<evidence type="ECO:0000313" key="2">
    <source>
        <dbReference type="EMBL" id="KKB08811.1"/>
    </source>
</evidence>
<dbReference type="AlphaFoldDB" id="A0A0F5FIY7"/>
<proteinExistence type="predicted"/>
<feature type="compositionally biased region" description="Basic and acidic residues" evidence="1">
    <location>
        <begin position="134"/>
        <end position="143"/>
    </location>
</feature>
<comment type="caution">
    <text evidence="2">The sequence shown here is derived from an EMBL/GenBank/DDBJ whole genome shotgun (WGS) entry which is preliminary data.</text>
</comment>